<keyword evidence="5" id="KW-0378">Hydrolase</keyword>
<dbReference type="Proteomes" id="UP000001401">
    <property type="component" value="Chromosome"/>
</dbReference>
<dbReference type="RefSeq" id="WP_013487409.1">
    <property type="nucleotide sequence ID" value="NC_014829.1"/>
</dbReference>
<comment type="similarity">
    <text evidence="1 6">Belongs to the acylphosphatase family.</text>
</comment>
<evidence type="ECO:0000259" key="7">
    <source>
        <dbReference type="PROSITE" id="PS51160"/>
    </source>
</evidence>
<evidence type="ECO:0000256" key="4">
    <source>
        <dbReference type="ARBA" id="ARBA00047645"/>
    </source>
</evidence>
<name>E6U064_EVAC2</name>
<evidence type="ECO:0000256" key="3">
    <source>
        <dbReference type="ARBA" id="ARBA00015991"/>
    </source>
</evidence>
<feature type="active site" evidence="5">
    <location>
        <position position="18"/>
    </location>
</feature>
<dbReference type="eggNOG" id="COG1254">
    <property type="taxonomic scope" value="Bacteria"/>
</dbReference>
<dbReference type="SUPFAM" id="SSF54975">
    <property type="entry name" value="Acylphosphatase/BLUF domain-like"/>
    <property type="match status" value="1"/>
</dbReference>
<dbReference type="PROSITE" id="PS51160">
    <property type="entry name" value="ACYLPHOSPHATASE_3"/>
    <property type="match status" value="1"/>
</dbReference>
<keyword evidence="9" id="KW-1185">Reference proteome</keyword>
<evidence type="ECO:0000313" key="8">
    <source>
        <dbReference type="EMBL" id="ADU29068.1"/>
    </source>
</evidence>
<feature type="active site" evidence="5">
    <location>
        <position position="36"/>
    </location>
</feature>
<feature type="domain" description="Acylphosphatase-like" evidence="7">
    <location>
        <begin position="3"/>
        <end position="90"/>
    </location>
</feature>
<dbReference type="HOGENOM" id="CLU_141932_2_0_9"/>
<dbReference type="InterPro" id="IPR001792">
    <property type="entry name" value="Acylphosphatase-like_dom"/>
</dbReference>
<dbReference type="AlphaFoldDB" id="E6U064"/>
<evidence type="ECO:0000256" key="1">
    <source>
        <dbReference type="ARBA" id="ARBA00005614"/>
    </source>
</evidence>
<dbReference type="Pfam" id="PF00708">
    <property type="entry name" value="Acylphosphatase"/>
    <property type="match status" value="1"/>
</dbReference>
<proteinExistence type="inferred from homology"/>
<evidence type="ECO:0000256" key="5">
    <source>
        <dbReference type="PROSITE-ProRule" id="PRU00520"/>
    </source>
</evidence>
<reference evidence="8" key="1">
    <citation type="submission" date="2010-12" db="EMBL/GenBank/DDBJ databases">
        <title>Complete sequence of Bacillus cellulosilyticus DSM 2522.</title>
        <authorList>
            <consortium name="US DOE Joint Genome Institute"/>
            <person name="Lucas S."/>
            <person name="Copeland A."/>
            <person name="Lapidus A."/>
            <person name="Cheng J.-F."/>
            <person name="Bruce D."/>
            <person name="Goodwin L."/>
            <person name="Pitluck S."/>
            <person name="Chertkov O."/>
            <person name="Detter J.C."/>
            <person name="Han C."/>
            <person name="Tapia R."/>
            <person name="Land M."/>
            <person name="Hauser L."/>
            <person name="Jeffries C."/>
            <person name="Kyrpides N."/>
            <person name="Ivanova N."/>
            <person name="Mikhailova N."/>
            <person name="Brumm P."/>
            <person name="Mead D."/>
            <person name="Woyke T."/>
        </authorList>
    </citation>
    <scope>NUCLEOTIDE SEQUENCE [LARGE SCALE GENOMIC DNA]</scope>
    <source>
        <strain evidence="8">DSM 2522</strain>
    </source>
</reference>
<dbReference type="STRING" id="649639.Bcell_0787"/>
<evidence type="ECO:0000256" key="2">
    <source>
        <dbReference type="ARBA" id="ARBA00012150"/>
    </source>
</evidence>
<dbReference type="EC" id="3.6.1.7" evidence="2 5"/>
<dbReference type="PROSITE" id="PS00151">
    <property type="entry name" value="ACYLPHOSPHATASE_2"/>
    <property type="match status" value="1"/>
</dbReference>
<dbReference type="OrthoDB" id="9808093at2"/>
<evidence type="ECO:0000313" key="9">
    <source>
        <dbReference type="Proteomes" id="UP000001401"/>
    </source>
</evidence>
<dbReference type="InterPro" id="IPR036046">
    <property type="entry name" value="Acylphosphatase-like_dom_sf"/>
</dbReference>
<dbReference type="InterPro" id="IPR020456">
    <property type="entry name" value="Acylphosphatase"/>
</dbReference>
<dbReference type="InterPro" id="IPR017968">
    <property type="entry name" value="Acylphosphatase_CS"/>
</dbReference>
<dbReference type="Gene3D" id="3.30.70.100">
    <property type="match status" value="1"/>
</dbReference>
<evidence type="ECO:0000256" key="6">
    <source>
        <dbReference type="RuleBase" id="RU004168"/>
    </source>
</evidence>
<comment type="catalytic activity">
    <reaction evidence="4 5">
        <text>an acyl phosphate + H2O = a carboxylate + phosphate + H(+)</text>
        <dbReference type="Rhea" id="RHEA:14965"/>
        <dbReference type="ChEBI" id="CHEBI:15377"/>
        <dbReference type="ChEBI" id="CHEBI:15378"/>
        <dbReference type="ChEBI" id="CHEBI:29067"/>
        <dbReference type="ChEBI" id="CHEBI:43474"/>
        <dbReference type="ChEBI" id="CHEBI:59918"/>
        <dbReference type="EC" id="3.6.1.7"/>
    </reaction>
</comment>
<dbReference type="KEGG" id="bco:Bcell_0787"/>
<gene>
    <name evidence="8" type="ordered locus">Bcell_0787</name>
</gene>
<protein>
    <recommendedName>
        <fullName evidence="3 5">acylphosphatase</fullName>
        <ecNumber evidence="2 5">3.6.1.7</ecNumber>
    </recommendedName>
</protein>
<dbReference type="EMBL" id="CP002394">
    <property type="protein sequence ID" value="ADU29068.1"/>
    <property type="molecule type" value="Genomic_DNA"/>
</dbReference>
<dbReference type="GO" id="GO:0003998">
    <property type="term" value="F:acylphosphatase activity"/>
    <property type="evidence" value="ECO:0007669"/>
    <property type="project" value="UniProtKB-EC"/>
</dbReference>
<organism evidence="8 9">
    <name type="scientific">Evansella cellulosilytica (strain ATCC 21833 / DSM 2522 / FERM P-1141 / JCM 9156 / N-4)</name>
    <name type="common">Bacillus cellulosilyticus</name>
    <dbReference type="NCBI Taxonomy" id="649639"/>
    <lineage>
        <taxon>Bacteria</taxon>
        <taxon>Bacillati</taxon>
        <taxon>Bacillota</taxon>
        <taxon>Bacilli</taxon>
        <taxon>Bacillales</taxon>
        <taxon>Bacillaceae</taxon>
        <taxon>Evansella</taxon>
    </lineage>
</organism>
<dbReference type="PANTHER" id="PTHR47268">
    <property type="entry name" value="ACYLPHOSPHATASE"/>
    <property type="match status" value="1"/>
</dbReference>
<sequence length="90" mass="10134">MIRYHGVVEGRVQAVGYRFFTHHHAIKHNITGWVRNQSNGTVEFEAQGTEGDVHAFIDFLKSGPRGAQVTNISTHELSVDIEENKFNVLS</sequence>
<accession>E6U064</accession>
<dbReference type="PANTHER" id="PTHR47268:SF4">
    <property type="entry name" value="ACYLPHOSPHATASE"/>
    <property type="match status" value="1"/>
</dbReference>